<sequence length="165" mass="18280">MINNRRLFGGSTLLYCGTSIRVPTLEHLELKFDLRVSVIVNLPDDALPHLSYLHAPLLLAAAIGSQPSRILNVLAIGGIEVRYVQITDGLERLDVARAREMFDEMPALRIVDAQLATESITDRPMADSLDRLQRDRVATTVDINPSIWTSWCESIGLEDVDIDGA</sequence>
<evidence type="ECO:0000313" key="1">
    <source>
        <dbReference type="EMBL" id="KAG9221317.1"/>
    </source>
</evidence>
<dbReference type="EMBL" id="WQMT02000007">
    <property type="protein sequence ID" value="KAG9221317.1"/>
    <property type="molecule type" value="Genomic_DNA"/>
</dbReference>
<gene>
    <name evidence="1" type="ORF">CCMSSC00406_0009428</name>
</gene>
<dbReference type="Proteomes" id="UP000824881">
    <property type="component" value="Unassembled WGS sequence"/>
</dbReference>
<organism evidence="1 2">
    <name type="scientific">Pleurotus cornucopiae</name>
    <name type="common">Cornucopia mushroom</name>
    <dbReference type="NCBI Taxonomy" id="5321"/>
    <lineage>
        <taxon>Eukaryota</taxon>
        <taxon>Fungi</taxon>
        <taxon>Dikarya</taxon>
        <taxon>Basidiomycota</taxon>
        <taxon>Agaricomycotina</taxon>
        <taxon>Agaricomycetes</taxon>
        <taxon>Agaricomycetidae</taxon>
        <taxon>Agaricales</taxon>
        <taxon>Pleurotineae</taxon>
        <taxon>Pleurotaceae</taxon>
        <taxon>Pleurotus</taxon>
    </lineage>
</organism>
<comment type="caution">
    <text evidence="1">The sequence shown here is derived from an EMBL/GenBank/DDBJ whole genome shotgun (WGS) entry which is preliminary data.</text>
</comment>
<protein>
    <submittedName>
        <fullName evidence="1">Uncharacterized protein</fullName>
    </submittedName>
</protein>
<accession>A0ACB7IST4</accession>
<proteinExistence type="predicted"/>
<evidence type="ECO:0000313" key="2">
    <source>
        <dbReference type="Proteomes" id="UP000824881"/>
    </source>
</evidence>
<name>A0ACB7IST4_PLECO</name>
<reference evidence="1 2" key="1">
    <citation type="journal article" date="2021" name="Appl. Environ. Microbiol.">
        <title>Genetic linkage and physical mapping for an oyster mushroom Pleurotus cornucopiae and QTL analysis for the trait cap color.</title>
        <authorList>
            <person name="Zhang Y."/>
            <person name="Gao W."/>
            <person name="Sonnenberg A."/>
            <person name="Chen Q."/>
            <person name="Zhang J."/>
            <person name="Huang C."/>
        </authorList>
    </citation>
    <scope>NUCLEOTIDE SEQUENCE [LARGE SCALE GENOMIC DNA]</scope>
    <source>
        <strain evidence="1">CCMSSC00406</strain>
    </source>
</reference>
<keyword evidence="2" id="KW-1185">Reference proteome</keyword>